<feature type="compositionally biased region" description="Polar residues" evidence="6">
    <location>
        <begin position="7"/>
        <end position="23"/>
    </location>
</feature>
<evidence type="ECO:0000256" key="3">
    <source>
        <dbReference type="ARBA" id="ARBA00022771"/>
    </source>
</evidence>
<dbReference type="RefSeq" id="XP_030273496.1">
    <property type="nucleotide sequence ID" value="XM_030417636.1"/>
</dbReference>
<feature type="region of interest" description="Disordered" evidence="6">
    <location>
        <begin position="1735"/>
        <end position="1763"/>
    </location>
</feature>
<dbReference type="Pfam" id="PF23075">
    <property type="entry name" value="zf-C2H2_ZNF462_11"/>
    <property type="match status" value="2"/>
</dbReference>
<evidence type="ECO:0000256" key="2">
    <source>
        <dbReference type="ARBA" id="ARBA00022737"/>
    </source>
</evidence>
<dbReference type="GeneTree" id="ENSGT00940000156411"/>
<feature type="compositionally biased region" description="Polar residues" evidence="6">
    <location>
        <begin position="249"/>
        <end position="270"/>
    </location>
</feature>
<feature type="region of interest" description="Disordered" evidence="6">
    <location>
        <begin position="1"/>
        <end position="23"/>
    </location>
</feature>
<keyword evidence="1" id="KW-0479">Metal-binding</keyword>
<reference evidence="8" key="3">
    <citation type="submission" date="2025-09" db="UniProtKB">
        <authorList>
            <consortium name="Ensembl"/>
        </authorList>
    </citation>
    <scope>IDENTIFICATION</scope>
</reference>
<feature type="domain" description="C2H2-type" evidence="7">
    <location>
        <begin position="2533"/>
        <end position="2557"/>
    </location>
</feature>
<feature type="region of interest" description="Disordered" evidence="6">
    <location>
        <begin position="1248"/>
        <end position="1282"/>
    </location>
</feature>
<feature type="compositionally biased region" description="Basic and acidic residues" evidence="6">
    <location>
        <begin position="2243"/>
        <end position="2285"/>
    </location>
</feature>
<dbReference type="OrthoDB" id="4737882at2759"/>
<organism evidence="8 9">
    <name type="scientific">Sparus aurata</name>
    <name type="common">Gilthead sea bream</name>
    <dbReference type="NCBI Taxonomy" id="8175"/>
    <lineage>
        <taxon>Eukaryota</taxon>
        <taxon>Metazoa</taxon>
        <taxon>Chordata</taxon>
        <taxon>Craniata</taxon>
        <taxon>Vertebrata</taxon>
        <taxon>Euteleostomi</taxon>
        <taxon>Actinopterygii</taxon>
        <taxon>Neopterygii</taxon>
        <taxon>Teleostei</taxon>
        <taxon>Neoteleostei</taxon>
        <taxon>Acanthomorphata</taxon>
        <taxon>Eupercaria</taxon>
        <taxon>Spariformes</taxon>
        <taxon>Sparidae</taxon>
        <taxon>Sparus</taxon>
    </lineage>
</organism>
<evidence type="ECO:0000259" key="7">
    <source>
        <dbReference type="PROSITE" id="PS50157"/>
    </source>
</evidence>
<keyword evidence="2" id="KW-0677">Repeat</keyword>
<dbReference type="GeneID" id="115582002"/>
<dbReference type="GO" id="GO:0005634">
    <property type="term" value="C:nucleus"/>
    <property type="evidence" value="ECO:0007669"/>
    <property type="project" value="TreeGrafter"/>
</dbReference>
<dbReference type="Pfam" id="PF23225">
    <property type="entry name" value="zf-C2H2_7th_ZNF462"/>
    <property type="match status" value="3"/>
</dbReference>
<dbReference type="GO" id="GO:0045944">
    <property type="term" value="P:positive regulation of transcription by RNA polymerase II"/>
    <property type="evidence" value="ECO:0007669"/>
    <property type="project" value="TreeGrafter"/>
</dbReference>
<keyword evidence="3 5" id="KW-0863">Zinc-finger</keyword>
<evidence type="ECO:0000256" key="5">
    <source>
        <dbReference type="PROSITE-ProRule" id="PRU00042"/>
    </source>
</evidence>
<feature type="compositionally biased region" description="Basic and acidic residues" evidence="6">
    <location>
        <begin position="2433"/>
        <end position="2443"/>
    </location>
</feature>
<feature type="compositionally biased region" description="Polar residues" evidence="6">
    <location>
        <begin position="2200"/>
        <end position="2210"/>
    </location>
</feature>
<feature type="compositionally biased region" description="Polar residues" evidence="6">
    <location>
        <begin position="580"/>
        <end position="601"/>
    </location>
</feature>
<dbReference type="PROSITE" id="PS50157">
    <property type="entry name" value="ZINC_FINGER_C2H2_2"/>
    <property type="match status" value="4"/>
</dbReference>
<feature type="region of interest" description="Disordered" evidence="6">
    <location>
        <begin position="243"/>
        <end position="308"/>
    </location>
</feature>
<dbReference type="InterPro" id="IPR059059">
    <property type="entry name" value="Znf-C2H2_7th_ZNF462"/>
</dbReference>
<keyword evidence="9" id="KW-1185">Reference proteome</keyword>
<protein>
    <submittedName>
        <fullName evidence="8">Zinc finger protein 462-like</fullName>
    </submittedName>
</protein>
<feature type="region of interest" description="Disordered" evidence="6">
    <location>
        <begin position="2433"/>
        <end position="2526"/>
    </location>
</feature>
<feature type="domain" description="C2H2-type" evidence="7">
    <location>
        <begin position="2041"/>
        <end position="2068"/>
    </location>
</feature>
<feature type="compositionally biased region" description="Acidic residues" evidence="6">
    <location>
        <begin position="2444"/>
        <end position="2459"/>
    </location>
</feature>
<feature type="region of interest" description="Disordered" evidence="6">
    <location>
        <begin position="129"/>
        <end position="162"/>
    </location>
</feature>
<feature type="region of interest" description="Disordered" evidence="6">
    <location>
        <begin position="175"/>
        <end position="213"/>
    </location>
</feature>
<gene>
    <name evidence="8" type="primary">LOC115582002</name>
</gene>
<accession>A0A671UGB2</accession>
<dbReference type="PROSITE" id="PS00028">
    <property type="entry name" value="ZINC_FINGER_C2H2_1"/>
    <property type="match status" value="10"/>
</dbReference>
<dbReference type="SMART" id="SM00355">
    <property type="entry name" value="ZnF_C2H2"/>
    <property type="match status" value="30"/>
</dbReference>
<dbReference type="Ensembl" id="ENSSAUT00010014270.1">
    <property type="protein sequence ID" value="ENSSAUP00010013416.1"/>
    <property type="gene ID" value="ENSSAUG00010006377.1"/>
</dbReference>
<evidence type="ECO:0000256" key="1">
    <source>
        <dbReference type="ARBA" id="ARBA00022723"/>
    </source>
</evidence>
<feature type="region of interest" description="Disordered" evidence="6">
    <location>
        <begin position="2243"/>
        <end position="2300"/>
    </location>
</feature>
<feature type="region of interest" description="Disordered" evidence="6">
    <location>
        <begin position="697"/>
        <end position="728"/>
    </location>
</feature>
<feature type="region of interest" description="Disordered" evidence="6">
    <location>
        <begin position="1853"/>
        <end position="1889"/>
    </location>
</feature>
<dbReference type="InterPro" id="IPR059058">
    <property type="entry name" value="Znf-C2H2_ZNF462"/>
</dbReference>
<evidence type="ECO:0000313" key="8">
    <source>
        <dbReference type="Ensembl" id="ENSSAUP00010013416.1"/>
    </source>
</evidence>
<reference evidence="8" key="2">
    <citation type="submission" date="2025-08" db="UniProtKB">
        <authorList>
            <consortium name="Ensembl"/>
        </authorList>
    </citation>
    <scope>IDENTIFICATION</scope>
</reference>
<dbReference type="FunFam" id="3.30.160.60:FF:000655">
    <property type="entry name" value="Zinc finger protein 462"/>
    <property type="match status" value="1"/>
</dbReference>
<dbReference type="SUPFAM" id="SSF57667">
    <property type="entry name" value="beta-beta-alpha zinc fingers"/>
    <property type="match status" value="3"/>
</dbReference>
<feature type="compositionally biased region" description="Basic and acidic residues" evidence="6">
    <location>
        <begin position="605"/>
        <end position="623"/>
    </location>
</feature>
<dbReference type="InParanoid" id="A0A671UGB2"/>
<dbReference type="PANTHER" id="PTHR24403:SF67">
    <property type="entry name" value="FI01116P-RELATED"/>
    <property type="match status" value="1"/>
</dbReference>
<name>A0A671UGB2_SPAAU</name>
<keyword evidence="4" id="KW-0862">Zinc</keyword>
<evidence type="ECO:0000256" key="6">
    <source>
        <dbReference type="SAM" id="MobiDB-lite"/>
    </source>
</evidence>
<feature type="region of interest" description="Disordered" evidence="6">
    <location>
        <begin position="2145"/>
        <end position="2220"/>
    </location>
</feature>
<feature type="compositionally biased region" description="Polar residues" evidence="6">
    <location>
        <begin position="288"/>
        <end position="300"/>
    </location>
</feature>
<feature type="compositionally biased region" description="Polar residues" evidence="6">
    <location>
        <begin position="145"/>
        <end position="158"/>
    </location>
</feature>
<dbReference type="PANTHER" id="PTHR24403">
    <property type="entry name" value="ZINC FINGER PROTEIN"/>
    <property type="match status" value="1"/>
</dbReference>
<evidence type="ECO:0000256" key="4">
    <source>
        <dbReference type="ARBA" id="ARBA00022833"/>
    </source>
</evidence>
<dbReference type="GO" id="GO:0008270">
    <property type="term" value="F:zinc ion binding"/>
    <property type="evidence" value="ECO:0007669"/>
    <property type="project" value="UniProtKB-KW"/>
</dbReference>
<reference evidence="8" key="1">
    <citation type="submission" date="2021-04" db="EMBL/GenBank/DDBJ databases">
        <authorList>
            <consortium name="Wellcome Sanger Institute Data Sharing"/>
        </authorList>
    </citation>
    <scope>NUCLEOTIDE SEQUENCE [LARGE SCALE GENOMIC DNA]</scope>
</reference>
<proteinExistence type="predicted"/>
<feature type="compositionally biased region" description="Acidic residues" evidence="6">
    <location>
        <begin position="2484"/>
        <end position="2493"/>
    </location>
</feature>
<feature type="compositionally biased region" description="Basic and acidic residues" evidence="6">
    <location>
        <begin position="2178"/>
        <end position="2190"/>
    </location>
</feature>
<dbReference type="InterPro" id="IPR036236">
    <property type="entry name" value="Znf_C2H2_sf"/>
</dbReference>
<feature type="region of interest" description="Disordered" evidence="6">
    <location>
        <begin position="995"/>
        <end position="1027"/>
    </location>
</feature>
<dbReference type="OMA" id="ERGYMCK"/>
<feature type="compositionally biased region" description="Low complexity" evidence="6">
    <location>
        <begin position="135"/>
        <end position="144"/>
    </location>
</feature>
<sequence>MQEESVHLSSSGHNRAQESPNNTYQCSHCPLILKSKIYLFEHLNKEHGFDVDAALRDAGLKNPGTAKASTDDSSLGNNFECLQCDFKAGSQDVLNEHEKRCQIKSEDRNMIGNPVISENQETKNKLKNEHREAAGAKAISSGSSVKPTSKTKSMLNSSKDVKTYKRPLQTITKYFKASGSNRNPPAKLADSSKETLLLQESPSDSSPSSSGVFKVTAKPTIDITGRANYCFLLDDQLQITDLRAPKPKQQLTETAPDNIGKRSSNTSSNHPPAKKAKSDKDQAELQEDTNASKQQSTSNTELAFEFSEDEEEKKVNLVNGDMGSAEVYFCKHCDFSDVSIRSVSTHYQNDHPYIRYTTVYIQDPGDQSATFRCLECPVEFSRVADLKRHYTENHQEAPSVFTVQSSELCLLFKCFVCPFTTNALKALKEHYKEEHPIHNVDNSLMYCRFSTTRCQEEQSELNTCEKAASPDKPPGISHGSAHTPCKEVNPTSKAADVAMYHCTKCEFSHKSVVVMHVHYQKSHPDEAVTIDKIKQSGQNVLHTSSQITPDNCPKSVTVIEKSTPQKKIMDRSKRKRNKAELSQQKDSSLSMINPKQTTEASKTPPESDKTETMESAREEKKSPTEWSEEMSPGIDRLNSSETTELLYCQFCTYSSTKIKSVAGHHNAKHSAYPTYYDEILWYSAEVRKKKLEAKAKASARAKTSKTKSSKQVEVSSEQEPRREEDKPADDAYACAENLFYCQKCNYGNPTPQGVLNHQAKGHQNIKGNMEQVIEYTALIRSEIEKSKLQAKNLSFSGYLPLPLVNEGDENMFFCHFCNYRHSNLPYVMVHFMKQHRGFGAQSAQVSQYTSMVHSQTQKSHLKTTVSQEDNHAPLERTRIKKKKKMKLSKGLASPLIGATEQTQRSLQCHRCAYSTQTVSVLRRHLWKTHRANRSVMEVLKVCFRQGNVQTGYHCDLCVFSHEEALAIYKHYQEQHPVRKLSLDYVKTRLYVSPETCSSKRKRPQTKQSDGISEGNGTDGSSLSQRSGQNEAKMYSCKACSFKSSSMSGITSHYRAVHPWSVKEDGSVLDVTDSKRQSANQQLEDHNERPVSFDTYQAPLEFENSPGSSHKAAPHKKAQKIKCPFCPASFPTKHGLSVHCGMKHHEGVSKNLDTPQEEQEQIQNRVHVFKCPHCTYVNTNYQGVLTHCQMRHPALISRADSLYVDEAHLHNWEDCVKSNGPGFKLCGYMCETCPQICASLEKLNKHFEEGHNETEGNTVPNEPKSAPPPSAVGKRKKHKSHVNQGSVSKASFFNKKTYVVLRCQSCSYQCTTKLGLARHLQIRHKNASLSKVLDGLYKCALCSNFYFKKKRLGSHYAKKHGKEAFLKYYAPVYKQVLERSTPTAPDCPVPQRPEDTEDKSKKIVYKCPSCPYVNASYHGTLTHCQMKHPDVLARADELQTCEILVTDMVECKKGKGFNERGYMCQICPQIHVSLKKLKIHQERYHNPVEATAPEHSVEVETEEQPNYSSVGTVSEAFSLNSGTPEMSTTEIDTSQEFSTPETCQSNTTLVQDKKPLYKCRICPYMGSIRKYLYCHYKNTHKLDSFNTCKLLERYNKRKARKLPKPKPVESAQVKCKMCPDLTFDSSQLLIDHFSTCHNSDRMLDFIVLSQASTKTTGLYKCALCNKQMNGIRKLSLHLDRHRETAKEMSNAAMTKASLVIKITPEAKTIEPSREDELPLLETVEDLAQWNVTPVETFTAPQSPPSSPMKLADQEQSGQDSREDELTCKQCGRTFMSLRGLHLHERSHAAVAAIKKQNNLSTSALKQNINKYVVYKTGTLRPFLCSFCTFRTTVMDLWRSHFMKKHQDVIMGFTETDNQDEESPLTPDKEPPYSSEGMNNLSEPEEEPEITERSLYLEPPDVQRQLNHYSLMAKAGAASKANVQETQMDNRLLYCEVCNFNTEYLSSMRRHYLNRHGKKIFRCKDCDYFTGSRKTLEMHVETGHSTCQSKPTHQRDLRCPFCLYQTKNKNNMIDHIVLHREERVVPIEVRRPKLSRYLQGIVFRCHKCTFTCGSPENLRLHMTRHDDIKPYKCRLCYFDCPQLGDLEAHLSDKHQVLRNHELVGQMSLDQLEARVGRMPEEEEEPLSDLECLNNDREDVKTEVFVTDCDEVPHDAQAESPAEDNDRENVTLELNKAGQKQRQDGKNGHKESPVKTSVLEPQYENTKLNPTIKENNEQEPQEQAKTVFLPNNAKGQEIEDIEEQKVHEGFSKDIHYENREERQTKENRVQTKVRDGEDSRVTQQKEEVAEGSSTTYEKRTQKAPAQKPCIKALNHRTLNIEARVEDDVLRQIFLLDEDGSIRTIHKKPDLDKTVKTEKEIEQEVVNNILNEIQLLDGAGSITLAHNRKNQVNTESASASAKTNQRNVLTLGPNGGLIKVSQKRSLGVLFTNCKEKQVEDQKNCEEPRDNDEEMPELEDEYLEEEKGPLGSCKEQDETDEHELKQDKEDEMITEDDGNQCTNRGQQESEGTKEAENPPVPKGALTVTDGASTEEKLFTCDLCGRNLVTSSELKQHIVRHGI</sequence>
<dbReference type="InterPro" id="IPR013087">
    <property type="entry name" value="Znf_C2H2_type"/>
</dbReference>
<dbReference type="Proteomes" id="UP000472265">
    <property type="component" value="Chromosome 5"/>
</dbReference>
<feature type="compositionally biased region" description="Polar residues" evidence="6">
    <location>
        <begin position="1005"/>
        <end position="1027"/>
    </location>
</feature>
<dbReference type="Gene3D" id="3.30.160.60">
    <property type="entry name" value="Classic Zinc Finger"/>
    <property type="match status" value="6"/>
</dbReference>
<evidence type="ECO:0000313" key="9">
    <source>
        <dbReference type="Proteomes" id="UP000472265"/>
    </source>
</evidence>
<feature type="domain" description="C2H2-type" evidence="7">
    <location>
        <begin position="371"/>
        <end position="398"/>
    </location>
</feature>
<feature type="compositionally biased region" description="Basic residues" evidence="6">
    <location>
        <begin position="697"/>
        <end position="708"/>
    </location>
</feature>
<feature type="compositionally biased region" description="Basic and acidic residues" evidence="6">
    <location>
        <begin position="718"/>
        <end position="728"/>
    </location>
</feature>
<feature type="compositionally biased region" description="Low complexity" evidence="6">
    <location>
        <begin position="201"/>
        <end position="210"/>
    </location>
</feature>
<feature type="domain" description="C2H2-type" evidence="7">
    <location>
        <begin position="1764"/>
        <end position="1791"/>
    </location>
</feature>
<feature type="region of interest" description="Disordered" evidence="6">
    <location>
        <begin position="563"/>
        <end position="637"/>
    </location>
</feature>
<dbReference type="InterPro" id="IPR050688">
    <property type="entry name" value="Zinc_finger/UBP_domain"/>
</dbReference>
<feature type="compositionally biased region" description="Polar residues" evidence="6">
    <location>
        <begin position="2494"/>
        <end position="2504"/>
    </location>
</feature>